<name>A0A5B7FMB5_PORTR</name>
<dbReference type="SMART" id="SM00450">
    <property type="entry name" value="RHOD"/>
    <property type="match status" value="1"/>
</dbReference>
<accession>A0A5B7FMB5</accession>
<evidence type="ECO:0000313" key="4">
    <source>
        <dbReference type="Proteomes" id="UP000324222"/>
    </source>
</evidence>
<feature type="compositionally biased region" description="Polar residues" evidence="1">
    <location>
        <begin position="261"/>
        <end position="270"/>
    </location>
</feature>
<evidence type="ECO:0000256" key="1">
    <source>
        <dbReference type="SAM" id="MobiDB-lite"/>
    </source>
</evidence>
<keyword evidence="3" id="KW-0346">Stress response</keyword>
<dbReference type="InterPro" id="IPR036873">
    <property type="entry name" value="Rhodanese-like_dom_sf"/>
</dbReference>
<feature type="domain" description="Rhodanese" evidence="2">
    <location>
        <begin position="133"/>
        <end position="235"/>
    </location>
</feature>
<feature type="compositionally biased region" description="Polar residues" evidence="1">
    <location>
        <begin position="279"/>
        <end position="288"/>
    </location>
</feature>
<dbReference type="InterPro" id="IPR001763">
    <property type="entry name" value="Rhodanese-like_dom"/>
</dbReference>
<dbReference type="OrthoDB" id="566238at2759"/>
<reference evidence="3 4" key="1">
    <citation type="submission" date="2019-05" db="EMBL/GenBank/DDBJ databases">
        <title>Another draft genome of Portunus trituberculatus and its Hox gene families provides insights of decapod evolution.</title>
        <authorList>
            <person name="Jeong J.-H."/>
            <person name="Song I."/>
            <person name="Kim S."/>
            <person name="Choi T."/>
            <person name="Kim D."/>
            <person name="Ryu S."/>
            <person name="Kim W."/>
        </authorList>
    </citation>
    <scope>NUCLEOTIDE SEQUENCE [LARGE SCALE GENOMIC DNA]</scope>
    <source>
        <tissue evidence="3">Muscle</tissue>
    </source>
</reference>
<dbReference type="GO" id="GO:0005739">
    <property type="term" value="C:mitochondrion"/>
    <property type="evidence" value="ECO:0007669"/>
    <property type="project" value="TreeGrafter"/>
</dbReference>
<dbReference type="AlphaFoldDB" id="A0A5B7FMB5"/>
<feature type="region of interest" description="Disordered" evidence="1">
    <location>
        <begin position="229"/>
        <end position="288"/>
    </location>
</feature>
<evidence type="ECO:0000313" key="3">
    <source>
        <dbReference type="EMBL" id="MPC47582.1"/>
    </source>
</evidence>
<evidence type="ECO:0000259" key="2">
    <source>
        <dbReference type="PROSITE" id="PS50206"/>
    </source>
</evidence>
<dbReference type="SUPFAM" id="SSF52821">
    <property type="entry name" value="Rhodanese/Cell cycle control phosphatase"/>
    <property type="match status" value="1"/>
</dbReference>
<comment type="caution">
    <text evidence="3">The sequence shown here is derived from an EMBL/GenBank/DDBJ whole genome shotgun (WGS) entry which is preliminary data.</text>
</comment>
<proteinExistence type="predicted"/>
<dbReference type="Pfam" id="PF00581">
    <property type="entry name" value="Rhodanese"/>
    <property type="match status" value="1"/>
</dbReference>
<dbReference type="EMBL" id="VSRR010007814">
    <property type="protein sequence ID" value="MPC47582.1"/>
    <property type="molecule type" value="Genomic_DNA"/>
</dbReference>
<dbReference type="PANTHER" id="PTHR44086:SF10">
    <property type="entry name" value="THIOSULFATE SULFURTRANSFERASE_RHODANESE-LIKE DOMAIN-CONTAINING PROTEIN 3"/>
    <property type="match status" value="1"/>
</dbReference>
<dbReference type="GO" id="GO:0004792">
    <property type="term" value="F:thiosulfate-cyanide sulfurtransferase activity"/>
    <property type="evidence" value="ECO:0007669"/>
    <property type="project" value="TreeGrafter"/>
</dbReference>
<gene>
    <name evidence="3" type="primary">Hsp67Bb</name>
    <name evidence="3" type="ORF">E2C01_041332</name>
</gene>
<feature type="compositionally biased region" description="Acidic residues" evidence="1">
    <location>
        <begin position="244"/>
        <end position="253"/>
    </location>
</feature>
<protein>
    <submittedName>
        <fullName evidence="3">Heat shock protein 67B2</fullName>
    </submittedName>
</protein>
<keyword evidence="4" id="KW-1185">Reference proteome</keyword>
<dbReference type="Proteomes" id="UP000324222">
    <property type="component" value="Unassembled WGS sequence"/>
</dbReference>
<dbReference type="PANTHER" id="PTHR44086">
    <property type="entry name" value="THIOSULFATE SULFURTRANSFERASE RDL2, MITOCHONDRIAL-RELATED"/>
    <property type="match status" value="1"/>
</dbReference>
<dbReference type="Gene3D" id="3.40.250.10">
    <property type="entry name" value="Rhodanese-like domain"/>
    <property type="match status" value="1"/>
</dbReference>
<dbReference type="PROSITE" id="PS50206">
    <property type="entry name" value="RHODANESE_3"/>
    <property type="match status" value="1"/>
</dbReference>
<sequence length="288" mass="31985">MRSCRTAGDKGCVLLRMEINHKGQRHTRSKHSSVLEVVALPCPHSRAINVRTVPTCMYVSRFRSWSLSLYEVTGYGERVCDAQVAALHRGSRDAALSLLSGTRPLVLVHSYSVLTDPLSDVSFSITYDELSSSYKERTIIDVRNRNEIEACGQIPGSHCIPVTEIKLACDLDPESFKTRYGFEKPACEDDLVVCCKSGIRSKAACDLLQSKGYKRHRIYRGSFSEWEEKGGEVVKPGQPHEYNFDDSSDEEESFSGPAAENPSNLISDTSPPAPDASLQARNDYNKSL</sequence>
<organism evidence="3 4">
    <name type="scientific">Portunus trituberculatus</name>
    <name type="common">Swimming crab</name>
    <name type="synonym">Neptunus trituberculatus</name>
    <dbReference type="NCBI Taxonomy" id="210409"/>
    <lineage>
        <taxon>Eukaryota</taxon>
        <taxon>Metazoa</taxon>
        <taxon>Ecdysozoa</taxon>
        <taxon>Arthropoda</taxon>
        <taxon>Crustacea</taxon>
        <taxon>Multicrustacea</taxon>
        <taxon>Malacostraca</taxon>
        <taxon>Eumalacostraca</taxon>
        <taxon>Eucarida</taxon>
        <taxon>Decapoda</taxon>
        <taxon>Pleocyemata</taxon>
        <taxon>Brachyura</taxon>
        <taxon>Eubrachyura</taxon>
        <taxon>Portunoidea</taxon>
        <taxon>Portunidae</taxon>
        <taxon>Portuninae</taxon>
        <taxon>Portunus</taxon>
    </lineage>
</organism>